<feature type="region of interest" description="Disordered" evidence="1">
    <location>
        <begin position="105"/>
        <end position="189"/>
    </location>
</feature>
<gene>
    <name evidence="2" type="ORF">FPE_LOCUS24563</name>
</gene>
<evidence type="ECO:0000313" key="3">
    <source>
        <dbReference type="Proteomes" id="UP000834106"/>
    </source>
</evidence>
<protein>
    <submittedName>
        <fullName evidence="2">Uncharacterized protein</fullName>
    </submittedName>
</protein>
<dbReference type="Proteomes" id="UP000834106">
    <property type="component" value="Chromosome 15"/>
</dbReference>
<dbReference type="EMBL" id="OU503050">
    <property type="protein sequence ID" value="CAI9777133.1"/>
    <property type="molecule type" value="Genomic_DNA"/>
</dbReference>
<organism evidence="2 3">
    <name type="scientific">Fraxinus pennsylvanica</name>
    <dbReference type="NCBI Taxonomy" id="56036"/>
    <lineage>
        <taxon>Eukaryota</taxon>
        <taxon>Viridiplantae</taxon>
        <taxon>Streptophyta</taxon>
        <taxon>Embryophyta</taxon>
        <taxon>Tracheophyta</taxon>
        <taxon>Spermatophyta</taxon>
        <taxon>Magnoliopsida</taxon>
        <taxon>eudicotyledons</taxon>
        <taxon>Gunneridae</taxon>
        <taxon>Pentapetalae</taxon>
        <taxon>asterids</taxon>
        <taxon>lamiids</taxon>
        <taxon>Lamiales</taxon>
        <taxon>Oleaceae</taxon>
        <taxon>Oleeae</taxon>
        <taxon>Fraxinus</taxon>
    </lineage>
</organism>
<evidence type="ECO:0000256" key="1">
    <source>
        <dbReference type="SAM" id="MobiDB-lite"/>
    </source>
</evidence>
<proteinExistence type="predicted"/>
<accession>A0AAD2E5R0</accession>
<sequence>MDERIWLSVVNGWATPSSTVNNEVISTTVANWIRANLDECNWNSKALQALFMEVPPKEFKRVSMCEITKEVLDILQTTHEGTQATYELTLNKPTNDKALTLNTVRNSHKESSDSDSPNEEESECPSSRRNPDKAMNATFTDDESNSNNQSEKSTRKESGKYIVFTMRIKNGSDNGSEKAESISSGENSK</sequence>
<reference evidence="2" key="1">
    <citation type="submission" date="2023-05" db="EMBL/GenBank/DDBJ databases">
        <authorList>
            <person name="Huff M."/>
        </authorList>
    </citation>
    <scope>NUCLEOTIDE SEQUENCE</scope>
</reference>
<dbReference type="AlphaFoldDB" id="A0AAD2E5R0"/>
<keyword evidence="3" id="KW-1185">Reference proteome</keyword>
<name>A0AAD2E5R0_9LAMI</name>
<evidence type="ECO:0000313" key="2">
    <source>
        <dbReference type="EMBL" id="CAI9777133.1"/>
    </source>
</evidence>